<keyword evidence="5 6" id="KW-0472">Membrane</keyword>
<dbReference type="AlphaFoldDB" id="A0A094PZX2"/>
<evidence type="ECO:0000259" key="7">
    <source>
        <dbReference type="PROSITE" id="PS50850"/>
    </source>
</evidence>
<dbReference type="CDD" id="cd06173">
    <property type="entry name" value="MFS_MefA_like"/>
    <property type="match status" value="1"/>
</dbReference>
<reference evidence="8" key="1">
    <citation type="submission" date="2014-06" db="EMBL/GenBank/DDBJ databases">
        <title>Key roles for freshwater Actinobacteria revealed by deep metagenomic sequencing.</title>
        <authorList>
            <person name="Ghai R."/>
            <person name="Mizuno C.M."/>
            <person name="Picazo A."/>
            <person name="Camacho A."/>
            <person name="Rodriguez-Valera F."/>
        </authorList>
    </citation>
    <scope>NUCLEOTIDE SEQUENCE</scope>
</reference>
<evidence type="ECO:0000256" key="3">
    <source>
        <dbReference type="ARBA" id="ARBA00022692"/>
    </source>
</evidence>
<evidence type="ECO:0000256" key="2">
    <source>
        <dbReference type="ARBA" id="ARBA00022475"/>
    </source>
</evidence>
<dbReference type="InterPro" id="IPR011701">
    <property type="entry name" value="MFS"/>
</dbReference>
<dbReference type="InterPro" id="IPR036259">
    <property type="entry name" value="MFS_trans_sf"/>
</dbReference>
<sequence length="413" mass="43626">MFADLKKLWLIPAFRTLLIARIISNVGNGLGPIALAFGVLSLEGATPTSLSIVMAAQLGPMVVFMLFGGVLADRYPRALVVGTSDIFLSGFVVANGIMLINGSATVMSMATIAFISGSLNALWWPAFAGLVPEVVPEEDLQSANSVIGLGANAANIAGTVAGGIIVAGIGAGWAMVTDGISFFIAGILVFTLRKFGKTRDTTEHTPSVFEDLAHGWKEFSSRSWVVTVVAGYCILNMIFESVLGVVGPVHAEQELGGPKPWSYILAALSVGMMAGVLVSLKVRPKRPLLIALVAQLGVAAWIFTIGVTNWIPLIMVSAFFAGIAFDFFFVLWQTAMQSNIPRESLSRVSSYDAFGSLVFAPFGLVIAGPITERIGTEQTLIGMGIIFAVVLAAMLSVASVRNLRGQHLEAEST</sequence>
<evidence type="ECO:0000256" key="6">
    <source>
        <dbReference type="SAM" id="Phobius"/>
    </source>
</evidence>
<keyword evidence="4 6" id="KW-1133">Transmembrane helix</keyword>
<feature type="transmembrane region" description="Helical" evidence="6">
    <location>
        <begin position="52"/>
        <end position="72"/>
    </location>
</feature>
<feature type="domain" description="Major facilitator superfamily (MFS) profile" evidence="7">
    <location>
        <begin position="13"/>
        <end position="413"/>
    </location>
</feature>
<evidence type="ECO:0000256" key="1">
    <source>
        <dbReference type="ARBA" id="ARBA00004651"/>
    </source>
</evidence>
<feature type="transmembrane region" description="Helical" evidence="6">
    <location>
        <begin position="173"/>
        <end position="192"/>
    </location>
</feature>
<dbReference type="SUPFAM" id="SSF103473">
    <property type="entry name" value="MFS general substrate transporter"/>
    <property type="match status" value="1"/>
</dbReference>
<evidence type="ECO:0000256" key="5">
    <source>
        <dbReference type="ARBA" id="ARBA00023136"/>
    </source>
</evidence>
<dbReference type="PANTHER" id="PTHR23513">
    <property type="entry name" value="INTEGRAL MEMBRANE EFFLUX PROTEIN-RELATED"/>
    <property type="match status" value="1"/>
</dbReference>
<keyword evidence="2" id="KW-1003">Cell membrane</keyword>
<organism evidence="8">
    <name type="scientific">freshwater metagenome</name>
    <dbReference type="NCBI Taxonomy" id="449393"/>
    <lineage>
        <taxon>unclassified sequences</taxon>
        <taxon>metagenomes</taxon>
        <taxon>ecological metagenomes</taxon>
    </lineage>
</organism>
<feature type="transmembrane region" description="Helical" evidence="6">
    <location>
        <begin position="106"/>
        <end position="131"/>
    </location>
</feature>
<feature type="transmembrane region" description="Helical" evidence="6">
    <location>
        <begin position="380"/>
        <end position="400"/>
    </location>
</feature>
<evidence type="ECO:0000256" key="4">
    <source>
        <dbReference type="ARBA" id="ARBA00022989"/>
    </source>
</evidence>
<feature type="transmembrane region" description="Helical" evidence="6">
    <location>
        <begin position="287"/>
        <end position="304"/>
    </location>
</feature>
<proteinExistence type="predicted"/>
<feature type="transmembrane region" description="Helical" evidence="6">
    <location>
        <begin position="224"/>
        <end position="249"/>
    </location>
</feature>
<feature type="transmembrane region" description="Helical" evidence="6">
    <location>
        <begin position="143"/>
        <end position="167"/>
    </location>
</feature>
<accession>A0A094PZX2</accession>
<comment type="caution">
    <text evidence="8">The sequence shown here is derived from an EMBL/GenBank/DDBJ whole genome shotgun (WGS) entry which is preliminary data.</text>
</comment>
<dbReference type="PROSITE" id="PS50850">
    <property type="entry name" value="MFS"/>
    <property type="match status" value="1"/>
</dbReference>
<protein>
    <recommendedName>
        <fullName evidence="7">Major facilitator superfamily (MFS) profile domain-containing protein</fullName>
    </recommendedName>
</protein>
<dbReference type="PANTHER" id="PTHR23513:SF11">
    <property type="entry name" value="STAPHYLOFERRIN A TRANSPORTER"/>
    <property type="match status" value="1"/>
</dbReference>
<feature type="transmembrane region" description="Helical" evidence="6">
    <location>
        <begin position="353"/>
        <end position="374"/>
    </location>
</feature>
<gene>
    <name evidence="8" type="ORF">GM51_12070</name>
</gene>
<comment type="subcellular location">
    <subcellularLocation>
        <location evidence="1">Cell membrane</location>
        <topology evidence="1">Multi-pass membrane protein</topology>
    </subcellularLocation>
</comment>
<dbReference type="Gene3D" id="1.20.1250.20">
    <property type="entry name" value="MFS general substrate transporter like domains"/>
    <property type="match status" value="1"/>
</dbReference>
<dbReference type="InterPro" id="IPR020846">
    <property type="entry name" value="MFS_dom"/>
</dbReference>
<keyword evidence="3 6" id="KW-0812">Transmembrane</keyword>
<feature type="transmembrane region" description="Helical" evidence="6">
    <location>
        <begin position="261"/>
        <end position="280"/>
    </location>
</feature>
<evidence type="ECO:0000313" key="8">
    <source>
        <dbReference type="EMBL" id="KGA16677.1"/>
    </source>
</evidence>
<feature type="transmembrane region" description="Helical" evidence="6">
    <location>
        <begin position="310"/>
        <end position="332"/>
    </location>
</feature>
<dbReference type="GO" id="GO:0005886">
    <property type="term" value="C:plasma membrane"/>
    <property type="evidence" value="ECO:0007669"/>
    <property type="project" value="UniProtKB-SubCell"/>
</dbReference>
<dbReference type="GO" id="GO:0022857">
    <property type="term" value="F:transmembrane transporter activity"/>
    <property type="evidence" value="ECO:0007669"/>
    <property type="project" value="InterPro"/>
</dbReference>
<name>A0A094PZX2_9ZZZZ</name>
<dbReference type="Pfam" id="PF07690">
    <property type="entry name" value="MFS_1"/>
    <property type="match status" value="1"/>
</dbReference>
<feature type="transmembrane region" description="Helical" evidence="6">
    <location>
        <begin position="79"/>
        <end position="100"/>
    </location>
</feature>
<dbReference type="EMBL" id="JNSL01000078">
    <property type="protein sequence ID" value="KGA16677.1"/>
    <property type="molecule type" value="Genomic_DNA"/>
</dbReference>